<gene>
    <name evidence="2" type="ORF">B0H66DRAFT_555694</name>
</gene>
<dbReference type="Gene3D" id="3.80.10.10">
    <property type="entry name" value="Ribonuclease Inhibitor"/>
    <property type="match status" value="1"/>
</dbReference>
<dbReference type="AlphaFoldDB" id="A0AAE0IDN3"/>
<organism evidence="2 3">
    <name type="scientific">Apodospora peruviana</name>
    <dbReference type="NCBI Taxonomy" id="516989"/>
    <lineage>
        <taxon>Eukaryota</taxon>
        <taxon>Fungi</taxon>
        <taxon>Dikarya</taxon>
        <taxon>Ascomycota</taxon>
        <taxon>Pezizomycotina</taxon>
        <taxon>Sordariomycetes</taxon>
        <taxon>Sordariomycetidae</taxon>
        <taxon>Sordariales</taxon>
        <taxon>Lasiosphaeriaceae</taxon>
        <taxon>Apodospora</taxon>
    </lineage>
</organism>
<keyword evidence="3" id="KW-1185">Reference proteome</keyword>
<sequence length="544" mass="61707">MPSGNKHAYSGWKEKTANWIRHRHKGTPSTPHPPPEAGPRQSGPRAVPDFGTSPAATVFVSNLDVLRCLGDVIRNRRLLLNLCLTSRAFHAAFVPALWREVTLRDTKRGSYLPLPELLRYTRSFQALMSTSIAEEFFQDTVIRWVQHMPNLRSFRCNFANQKLMETIRHSCPRIQELDVRCCETRRFVPLPPTTLDGYTNLTSLILKQLEGQVEDHLDRWSDTVVGILVGSPNLEKLGLFDLDLDFLHGGHTEHSAYFFAKICDKYTGNPRLKLRSLLLGSFAHPPCPCPSTYIAQLTDLRHLEHLHIADVGKLYHNHADKTVLFPAMDRELTPRLKLLSTAGYNNRLHDWLSHLQTDDPAFARQLSIRFVNSRSDSEWMPRMKNLANGFSFRTLALDVDLSSWQESGRRRSGELGRYRDILTQAAARGTLEGLTLSFQNMVSVNGGSDSSSAKGMVETLVALLVGLECIKELDVVSSGTPYPGWHEMVVMELAKAEVLPRLRYARIGSYCFHVWRGVDGEIVRLVELDEVEQGELDLFRVLWR</sequence>
<reference evidence="2" key="1">
    <citation type="journal article" date="2023" name="Mol. Phylogenet. Evol.">
        <title>Genome-scale phylogeny and comparative genomics of the fungal order Sordariales.</title>
        <authorList>
            <person name="Hensen N."/>
            <person name="Bonometti L."/>
            <person name="Westerberg I."/>
            <person name="Brannstrom I.O."/>
            <person name="Guillou S."/>
            <person name="Cros-Aarteil S."/>
            <person name="Calhoun S."/>
            <person name="Haridas S."/>
            <person name="Kuo A."/>
            <person name="Mondo S."/>
            <person name="Pangilinan J."/>
            <person name="Riley R."/>
            <person name="LaButti K."/>
            <person name="Andreopoulos B."/>
            <person name="Lipzen A."/>
            <person name="Chen C."/>
            <person name="Yan M."/>
            <person name="Daum C."/>
            <person name="Ng V."/>
            <person name="Clum A."/>
            <person name="Steindorff A."/>
            <person name="Ohm R.A."/>
            <person name="Martin F."/>
            <person name="Silar P."/>
            <person name="Natvig D.O."/>
            <person name="Lalanne C."/>
            <person name="Gautier V."/>
            <person name="Ament-Velasquez S.L."/>
            <person name="Kruys A."/>
            <person name="Hutchinson M.I."/>
            <person name="Powell A.J."/>
            <person name="Barry K."/>
            <person name="Miller A.N."/>
            <person name="Grigoriev I.V."/>
            <person name="Debuchy R."/>
            <person name="Gladieux P."/>
            <person name="Hiltunen Thoren M."/>
            <person name="Johannesson H."/>
        </authorList>
    </citation>
    <scope>NUCLEOTIDE SEQUENCE</scope>
    <source>
        <strain evidence="2">CBS 118394</strain>
    </source>
</reference>
<reference evidence="2" key="2">
    <citation type="submission" date="2023-06" db="EMBL/GenBank/DDBJ databases">
        <authorList>
            <consortium name="Lawrence Berkeley National Laboratory"/>
            <person name="Haridas S."/>
            <person name="Hensen N."/>
            <person name="Bonometti L."/>
            <person name="Westerberg I."/>
            <person name="Brannstrom I.O."/>
            <person name="Guillou S."/>
            <person name="Cros-Aarteil S."/>
            <person name="Calhoun S."/>
            <person name="Kuo A."/>
            <person name="Mondo S."/>
            <person name="Pangilinan J."/>
            <person name="Riley R."/>
            <person name="Labutti K."/>
            <person name="Andreopoulos B."/>
            <person name="Lipzen A."/>
            <person name="Chen C."/>
            <person name="Yanf M."/>
            <person name="Daum C."/>
            <person name="Ng V."/>
            <person name="Clum A."/>
            <person name="Steindorff A."/>
            <person name="Ohm R."/>
            <person name="Martin F."/>
            <person name="Silar P."/>
            <person name="Natvig D."/>
            <person name="Lalanne C."/>
            <person name="Gautier V."/>
            <person name="Ament-Velasquez S.L."/>
            <person name="Kruys A."/>
            <person name="Hutchinson M.I."/>
            <person name="Powell A.J."/>
            <person name="Barry K."/>
            <person name="Miller A.N."/>
            <person name="Grigoriev I.V."/>
            <person name="Debuchy R."/>
            <person name="Gladieux P."/>
            <person name="Thoren M.H."/>
            <person name="Johannesson H."/>
        </authorList>
    </citation>
    <scope>NUCLEOTIDE SEQUENCE</scope>
    <source>
        <strain evidence="2">CBS 118394</strain>
    </source>
</reference>
<evidence type="ECO:0000256" key="1">
    <source>
        <dbReference type="SAM" id="MobiDB-lite"/>
    </source>
</evidence>
<dbReference type="SUPFAM" id="SSF52047">
    <property type="entry name" value="RNI-like"/>
    <property type="match status" value="1"/>
</dbReference>
<feature type="region of interest" description="Disordered" evidence="1">
    <location>
        <begin position="20"/>
        <end position="48"/>
    </location>
</feature>
<accession>A0AAE0IDN3</accession>
<evidence type="ECO:0000313" key="2">
    <source>
        <dbReference type="EMBL" id="KAK3323033.1"/>
    </source>
</evidence>
<comment type="caution">
    <text evidence="2">The sequence shown here is derived from an EMBL/GenBank/DDBJ whole genome shotgun (WGS) entry which is preliminary data.</text>
</comment>
<name>A0AAE0IDN3_9PEZI</name>
<dbReference type="InterPro" id="IPR032675">
    <property type="entry name" value="LRR_dom_sf"/>
</dbReference>
<proteinExistence type="predicted"/>
<evidence type="ECO:0000313" key="3">
    <source>
        <dbReference type="Proteomes" id="UP001283341"/>
    </source>
</evidence>
<dbReference type="Proteomes" id="UP001283341">
    <property type="component" value="Unassembled WGS sequence"/>
</dbReference>
<protein>
    <recommendedName>
        <fullName evidence="4">F-box domain-containing protein</fullName>
    </recommendedName>
</protein>
<evidence type="ECO:0008006" key="4">
    <source>
        <dbReference type="Google" id="ProtNLM"/>
    </source>
</evidence>
<dbReference type="EMBL" id="JAUEDM010000003">
    <property type="protein sequence ID" value="KAK3323033.1"/>
    <property type="molecule type" value="Genomic_DNA"/>
</dbReference>